<evidence type="ECO:0000256" key="1">
    <source>
        <dbReference type="SAM" id="Phobius"/>
    </source>
</evidence>
<reference evidence="2 3" key="1">
    <citation type="submission" date="2018-10" db="EMBL/GenBank/DDBJ databases">
        <title>Genomic Encyclopedia of Archaeal and Bacterial Type Strains, Phase II (KMG-II): from individual species to whole genera.</title>
        <authorList>
            <person name="Goeker M."/>
        </authorList>
    </citation>
    <scope>NUCLEOTIDE SEQUENCE [LARGE SCALE GENOMIC DNA]</scope>
    <source>
        <strain evidence="2 3">DSM 18602</strain>
    </source>
</reference>
<organism evidence="2 3">
    <name type="scientific">Mucilaginibacter gracilis</name>
    <dbReference type="NCBI Taxonomy" id="423350"/>
    <lineage>
        <taxon>Bacteria</taxon>
        <taxon>Pseudomonadati</taxon>
        <taxon>Bacteroidota</taxon>
        <taxon>Sphingobacteriia</taxon>
        <taxon>Sphingobacteriales</taxon>
        <taxon>Sphingobacteriaceae</taxon>
        <taxon>Mucilaginibacter</taxon>
    </lineage>
</organism>
<feature type="transmembrane region" description="Helical" evidence="1">
    <location>
        <begin position="44"/>
        <end position="63"/>
    </location>
</feature>
<sequence>MANTKKNKSASKSLPLGEVAGSVRQVDVYFNKYADSHQNHSNELIHWVCVPLIVFSLLGLVWSIPFPHIGFLGRYNGFVNWASFLIAFSIYYYYRLSPVLSYCMLLLIFIFSYFIIGLENWQHAGGPMLWQSCLVVFALSWVGQFIGHKIEGKKPSFFDDIKFLLIGPIWLLHFVLLKLKIKY</sequence>
<gene>
    <name evidence="2" type="ORF">BDD43_2388</name>
</gene>
<protein>
    <submittedName>
        <fullName evidence="2">Putative membrane protein YGL010W</fullName>
    </submittedName>
</protein>
<keyword evidence="1" id="KW-1133">Transmembrane helix</keyword>
<dbReference type="AlphaFoldDB" id="A0A495IZV1"/>
<dbReference type="PANTHER" id="PTHR28026:SF9">
    <property type="entry name" value="2-HYDROXY-PALMITIC ACID DIOXYGENASE MPO1"/>
    <property type="match status" value="1"/>
</dbReference>
<keyword evidence="1" id="KW-0812">Transmembrane</keyword>
<feature type="transmembrane region" description="Helical" evidence="1">
    <location>
        <begin position="161"/>
        <end position="179"/>
    </location>
</feature>
<name>A0A495IZV1_9SPHI</name>
<evidence type="ECO:0000313" key="2">
    <source>
        <dbReference type="EMBL" id="RKR82217.1"/>
    </source>
</evidence>
<keyword evidence="3" id="KW-1185">Reference proteome</keyword>
<feature type="transmembrane region" description="Helical" evidence="1">
    <location>
        <begin position="75"/>
        <end position="93"/>
    </location>
</feature>
<accession>A0A495IZV1</accession>
<feature type="transmembrane region" description="Helical" evidence="1">
    <location>
        <begin position="99"/>
        <end position="116"/>
    </location>
</feature>
<dbReference type="Proteomes" id="UP000268007">
    <property type="component" value="Unassembled WGS sequence"/>
</dbReference>
<dbReference type="EMBL" id="RBKU01000001">
    <property type="protein sequence ID" value="RKR82217.1"/>
    <property type="molecule type" value="Genomic_DNA"/>
</dbReference>
<evidence type="ECO:0000313" key="3">
    <source>
        <dbReference type="Proteomes" id="UP000268007"/>
    </source>
</evidence>
<dbReference type="GO" id="GO:0046521">
    <property type="term" value="P:sphingoid catabolic process"/>
    <property type="evidence" value="ECO:0007669"/>
    <property type="project" value="TreeGrafter"/>
</dbReference>
<dbReference type="InterPro" id="IPR009305">
    <property type="entry name" value="Mpo1-like"/>
</dbReference>
<dbReference type="PANTHER" id="PTHR28026">
    <property type="entry name" value="DUF962 DOMAIN PROTEIN (AFU_ORTHOLOGUE AFUA_8G05310)"/>
    <property type="match status" value="1"/>
</dbReference>
<feature type="transmembrane region" description="Helical" evidence="1">
    <location>
        <begin position="128"/>
        <end position="146"/>
    </location>
</feature>
<keyword evidence="1" id="KW-0472">Membrane</keyword>
<comment type="caution">
    <text evidence="2">The sequence shown here is derived from an EMBL/GenBank/DDBJ whole genome shotgun (WGS) entry which is preliminary data.</text>
</comment>
<dbReference type="GO" id="GO:0016020">
    <property type="term" value="C:membrane"/>
    <property type="evidence" value="ECO:0007669"/>
    <property type="project" value="GOC"/>
</dbReference>
<dbReference type="Pfam" id="PF06127">
    <property type="entry name" value="Mpo1-like"/>
    <property type="match status" value="1"/>
</dbReference>
<dbReference type="RefSeq" id="WP_121197840.1">
    <property type="nucleotide sequence ID" value="NZ_RBKU01000001.1"/>
</dbReference>
<dbReference type="OrthoDB" id="5515308at2"/>
<proteinExistence type="predicted"/>